<protein>
    <submittedName>
        <fullName evidence="9">3-oxo-5-alpha-steroid 4-dehydrogenase 1</fullName>
    </submittedName>
</protein>
<dbReference type="Proteomes" id="UP000307440">
    <property type="component" value="Unassembled WGS sequence"/>
</dbReference>
<feature type="transmembrane region" description="Helical" evidence="7">
    <location>
        <begin position="69"/>
        <end position="91"/>
    </location>
</feature>
<dbReference type="PROSITE" id="PS50244">
    <property type="entry name" value="S5A_REDUCTASE"/>
    <property type="match status" value="1"/>
</dbReference>
<evidence type="ECO:0000256" key="5">
    <source>
        <dbReference type="ARBA" id="ARBA00023136"/>
    </source>
</evidence>
<dbReference type="AlphaFoldDB" id="A0A5C3L4B9"/>
<evidence type="ECO:0000256" key="7">
    <source>
        <dbReference type="SAM" id="Phobius"/>
    </source>
</evidence>
<dbReference type="GO" id="GO:0016020">
    <property type="term" value="C:membrane"/>
    <property type="evidence" value="ECO:0007669"/>
    <property type="project" value="UniProtKB-SubCell"/>
</dbReference>
<keyword evidence="5 7" id="KW-0472">Membrane</keyword>
<name>A0A5C3L4B9_COPMA</name>
<feature type="transmembrane region" description="Helical" evidence="7">
    <location>
        <begin position="132"/>
        <end position="154"/>
    </location>
</feature>
<feature type="region of interest" description="Disordered" evidence="6">
    <location>
        <begin position="206"/>
        <end position="225"/>
    </location>
</feature>
<feature type="transmembrane region" description="Helical" evidence="7">
    <location>
        <begin position="103"/>
        <end position="120"/>
    </location>
</feature>
<dbReference type="EMBL" id="ML210163">
    <property type="protein sequence ID" value="TFK27565.1"/>
    <property type="molecule type" value="Genomic_DNA"/>
</dbReference>
<evidence type="ECO:0000256" key="3">
    <source>
        <dbReference type="ARBA" id="ARBA00022692"/>
    </source>
</evidence>
<dbReference type="GO" id="GO:0006629">
    <property type="term" value="P:lipid metabolic process"/>
    <property type="evidence" value="ECO:0007669"/>
    <property type="project" value="InterPro"/>
</dbReference>
<comment type="similarity">
    <text evidence="2">Belongs to the steroid 5-alpha reductase family.</text>
</comment>
<feature type="domain" description="3-oxo-5-alpha-steroid 4-dehydrogenase C-terminal" evidence="8">
    <location>
        <begin position="235"/>
        <end position="269"/>
    </location>
</feature>
<evidence type="ECO:0000259" key="8">
    <source>
        <dbReference type="Pfam" id="PF02544"/>
    </source>
</evidence>
<dbReference type="Pfam" id="PF02544">
    <property type="entry name" value="Steroid_dh"/>
    <property type="match status" value="3"/>
</dbReference>
<dbReference type="PANTHER" id="PTHR10556:SF43">
    <property type="entry name" value="STEROID 5-ALPHA-REDUCTASE DET2"/>
    <property type="match status" value="1"/>
</dbReference>
<evidence type="ECO:0000313" key="9">
    <source>
        <dbReference type="EMBL" id="TFK27565.1"/>
    </source>
</evidence>
<sequence>MARDPTQLNTANWPLDLYNGFRKWLVLIPLVLLPILFVVNAPFGRFMVSASPIGFFNWKFLHVDGIKSWIFMETVSPLTFIYAFLISPLTFYTPPTPDWTSPQMLLAMCFMLHYLNRAFISPLRTPSRSKQHVVITLVAVMFNISNGYLMGTYFSSPLARIYLGDTYVYSRPSFWIGITLFFAGFAGNVIHDEILLDIRRKAIQRKQRGGEEKEEAEKKQTKIQAPSKPAYEGSKEYYGIPQGLLYTYISFPNYFCEWVEWFGFALASAPPPIELSFSSSSEFFSSLFQAVTSLFDWETLKYNIAGPTRGFAPTLYAPWIFLIAEVAVMFPRAYKGHLWYKEHFGERYPKNRKAVIPFVI</sequence>
<dbReference type="STRING" id="230819.A0A5C3L4B9"/>
<dbReference type="PANTHER" id="PTHR10556">
    <property type="entry name" value="3-OXO-5-ALPHA-STEROID 4-DEHYDROGENASE"/>
    <property type="match status" value="1"/>
</dbReference>
<dbReference type="OrthoDB" id="5788137at2759"/>
<dbReference type="InterPro" id="IPR039357">
    <property type="entry name" value="SRD5A/TECR"/>
</dbReference>
<proteinExistence type="inferred from homology"/>
<keyword evidence="3 7" id="KW-0812">Transmembrane</keyword>
<feature type="transmembrane region" description="Helical" evidence="7">
    <location>
        <begin position="24"/>
        <end position="48"/>
    </location>
</feature>
<reference evidence="9 10" key="1">
    <citation type="journal article" date="2019" name="Nat. Ecol. Evol.">
        <title>Megaphylogeny resolves global patterns of mushroom evolution.</title>
        <authorList>
            <person name="Varga T."/>
            <person name="Krizsan K."/>
            <person name="Foldi C."/>
            <person name="Dima B."/>
            <person name="Sanchez-Garcia M."/>
            <person name="Sanchez-Ramirez S."/>
            <person name="Szollosi G.J."/>
            <person name="Szarkandi J.G."/>
            <person name="Papp V."/>
            <person name="Albert L."/>
            <person name="Andreopoulos W."/>
            <person name="Angelini C."/>
            <person name="Antonin V."/>
            <person name="Barry K.W."/>
            <person name="Bougher N.L."/>
            <person name="Buchanan P."/>
            <person name="Buyck B."/>
            <person name="Bense V."/>
            <person name="Catcheside P."/>
            <person name="Chovatia M."/>
            <person name="Cooper J."/>
            <person name="Damon W."/>
            <person name="Desjardin D."/>
            <person name="Finy P."/>
            <person name="Geml J."/>
            <person name="Haridas S."/>
            <person name="Hughes K."/>
            <person name="Justo A."/>
            <person name="Karasinski D."/>
            <person name="Kautmanova I."/>
            <person name="Kiss B."/>
            <person name="Kocsube S."/>
            <person name="Kotiranta H."/>
            <person name="LaButti K.M."/>
            <person name="Lechner B.E."/>
            <person name="Liimatainen K."/>
            <person name="Lipzen A."/>
            <person name="Lukacs Z."/>
            <person name="Mihaltcheva S."/>
            <person name="Morgado L.N."/>
            <person name="Niskanen T."/>
            <person name="Noordeloos M.E."/>
            <person name="Ohm R.A."/>
            <person name="Ortiz-Santana B."/>
            <person name="Ovrebo C."/>
            <person name="Racz N."/>
            <person name="Riley R."/>
            <person name="Savchenko A."/>
            <person name="Shiryaev A."/>
            <person name="Soop K."/>
            <person name="Spirin V."/>
            <person name="Szebenyi C."/>
            <person name="Tomsovsky M."/>
            <person name="Tulloss R.E."/>
            <person name="Uehling J."/>
            <person name="Grigoriev I.V."/>
            <person name="Vagvolgyi C."/>
            <person name="Papp T."/>
            <person name="Martin F.M."/>
            <person name="Miettinen O."/>
            <person name="Hibbett D.S."/>
            <person name="Nagy L.G."/>
        </authorList>
    </citation>
    <scope>NUCLEOTIDE SEQUENCE [LARGE SCALE GENOMIC DNA]</scope>
    <source>
        <strain evidence="9 10">CBS 121175</strain>
    </source>
</reference>
<feature type="transmembrane region" description="Helical" evidence="7">
    <location>
        <begin position="174"/>
        <end position="196"/>
    </location>
</feature>
<comment type="subcellular location">
    <subcellularLocation>
        <location evidence="1">Membrane</location>
        <topology evidence="1">Multi-pass membrane protein</topology>
    </subcellularLocation>
</comment>
<feature type="domain" description="3-oxo-5-alpha-steroid 4-dehydrogenase C-terminal" evidence="8">
    <location>
        <begin position="317"/>
        <end position="359"/>
    </location>
</feature>
<organism evidence="9 10">
    <name type="scientific">Coprinopsis marcescibilis</name>
    <name type="common">Agaric fungus</name>
    <name type="synonym">Psathyrella marcescibilis</name>
    <dbReference type="NCBI Taxonomy" id="230819"/>
    <lineage>
        <taxon>Eukaryota</taxon>
        <taxon>Fungi</taxon>
        <taxon>Dikarya</taxon>
        <taxon>Basidiomycota</taxon>
        <taxon>Agaricomycotina</taxon>
        <taxon>Agaricomycetes</taxon>
        <taxon>Agaricomycetidae</taxon>
        <taxon>Agaricales</taxon>
        <taxon>Agaricineae</taxon>
        <taxon>Psathyrellaceae</taxon>
        <taxon>Coprinopsis</taxon>
    </lineage>
</organism>
<feature type="compositionally biased region" description="Basic and acidic residues" evidence="6">
    <location>
        <begin position="208"/>
        <end position="220"/>
    </location>
</feature>
<evidence type="ECO:0000256" key="1">
    <source>
        <dbReference type="ARBA" id="ARBA00004141"/>
    </source>
</evidence>
<dbReference type="GO" id="GO:0016627">
    <property type="term" value="F:oxidoreductase activity, acting on the CH-CH group of donors"/>
    <property type="evidence" value="ECO:0007669"/>
    <property type="project" value="InterPro"/>
</dbReference>
<gene>
    <name evidence="9" type="ORF">FA15DRAFT_666238</name>
</gene>
<evidence type="ECO:0000256" key="4">
    <source>
        <dbReference type="ARBA" id="ARBA00022989"/>
    </source>
</evidence>
<dbReference type="InterPro" id="IPR001104">
    <property type="entry name" value="3-oxo-5_a-steroid_4-DH_C"/>
</dbReference>
<evidence type="ECO:0000256" key="6">
    <source>
        <dbReference type="SAM" id="MobiDB-lite"/>
    </source>
</evidence>
<evidence type="ECO:0000313" key="10">
    <source>
        <dbReference type="Proteomes" id="UP000307440"/>
    </source>
</evidence>
<accession>A0A5C3L4B9</accession>
<keyword evidence="4 7" id="KW-1133">Transmembrane helix</keyword>
<feature type="domain" description="3-oxo-5-alpha-steroid 4-dehydrogenase C-terminal" evidence="8">
    <location>
        <begin position="132"/>
        <end position="201"/>
    </location>
</feature>
<keyword evidence="10" id="KW-1185">Reference proteome</keyword>
<evidence type="ECO:0000256" key="2">
    <source>
        <dbReference type="ARBA" id="ARBA00007742"/>
    </source>
</evidence>